<comment type="caution">
    <text evidence="1">The sequence shown here is derived from an EMBL/GenBank/DDBJ whole genome shotgun (WGS) entry which is preliminary data.</text>
</comment>
<name>A0A1G2DPW3_9BACT</name>
<reference evidence="1 2" key="1">
    <citation type="journal article" date="2016" name="Nat. Commun.">
        <title>Thousands of microbial genomes shed light on interconnected biogeochemical processes in an aquifer system.</title>
        <authorList>
            <person name="Anantharaman K."/>
            <person name="Brown C.T."/>
            <person name="Hug L.A."/>
            <person name="Sharon I."/>
            <person name="Castelle C.J."/>
            <person name="Probst A.J."/>
            <person name="Thomas B.C."/>
            <person name="Singh A."/>
            <person name="Wilkins M.J."/>
            <person name="Karaoz U."/>
            <person name="Brodie E.L."/>
            <person name="Williams K.H."/>
            <person name="Hubbard S.S."/>
            <person name="Banfield J.F."/>
        </authorList>
    </citation>
    <scope>NUCLEOTIDE SEQUENCE [LARGE SCALE GENOMIC DNA]</scope>
</reference>
<dbReference type="AlphaFoldDB" id="A0A1G2DPW3"/>
<evidence type="ECO:0000313" key="2">
    <source>
        <dbReference type="Proteomes" id="UP000177573"/>
    </source>
</evidence>
<dbReference type="Proteomes" id="UP000177573">
    <property type="component" value="Unassembled WGS sequence"/>
</dbReference>
<accession>A0A1G2DPW3</accession>
<dbReference type="EMBL" id="MHLR01000006">
    <property type="protein sequence ID" value="OGZ15685.1"/>
    <property type="molecule type" value="Genomic_DNA"/>
</dbReference>
<evidence type="ECO:0000313" key="1">
    <source>
        <dbReference type="EMBL" id="OGZ15685.1"/>
    </source>
</evidence>
<gene>
    <name evidence="1" type="ORF">A3J08_01380</name>
</gene>
<protein>
    <submittedName>
        <fullName evidence="1">Uncharacterized protein</fullName>
    </submittedName>
</protein>
<proteinExistence type="predicted"/>
<dbReference type="STRING" id="1798667.A3J08_01380"/>
<sequence length="67" mass="7941">MKKLKHFFTLPLARRNKKHVTPHAQRKIEKLSHFSCGVCKKWWSVGDAPEKRRTWYCPWCGAKQACT</sequence>
<organism evidence="1 2">
    <name type="scientific">Candidatus Lloydbacteria bacterium RIFCSPLOWO2_02_FULL_51_11</name>
    <dbReference type="NCBI Taxonomy" id="1798667"/>
    <lineage>
        <taxon>Bacteria</taxon>
        <taxon>Candidatus Lloydiibacteriota</taxon>
    </lineage>
</organism>